<dbReference type="STRING" id="334426.A0A0R3PXV7"/>
<evidence type="ECO:0000313" key="4">
    <source>
        <dbReference type="EMBL" id="VDM62758.1"/>
    </source>
</evidence>
<keyword evidence="2" id="KW-0472">Membrane</keyword>
<dbReference type="InterPro" id="IPR024079">
    <property type="entry name" value="MetalloPept_cat_dom_sf"/>
</dbReference>
<dbReference type="WBParaSite" id="ACOC_0001117201-mRNA-1">
    <property type="protein sequence ID" value="ACOC_0001117201-mRNA-1"/>
    <property type="gene ID" value="ACOC_0001117201"/>
</dbReference>
<organism evidence="6">
    <name type="scientific">Angiostrongylus costaricensis</name>
    <name type="common">Nematode worm</name>
    <dbReference type="NCBI Taxonomy" id="334426"/>
    <lineage>
        <taxon>Eukaryota</taxon>
        <taxon>Metazoa</taxon>
        <taxon>Ecdysozoa</taxon>
        <taxon>Nematoda</taxon>
        <taxon>Chromadorea</taxon>
        <taxon>Rhabditida</taxon>
        <taxon>Rhabditina</taxon>
        <taxon>Rhabditomorpha</taxon>
        <taxon>Strongyloidea</taxon>
        <taxon>Metastrongylidae</taxon>
        <taxon>Angiostrongylus</taxon>
    </lineage>
</organism>
<evidence type="ECO:0000256" key="1">
    <source>
        <dbReference type="PROSITE-ProRule" id="PRU00276"/>
    </source>
</evidence>
<evidence type="ECO:0000256" key="2">
    <source>
        <dbReference type="SAM" id="Phobius"/>
    </source>
</evidence>
<dbReference type="AlphaFoldDB" id="A0A0R3PXV7"/>
<feature type="domain" description="Peptidase M12B" evidence="3">
    <location>
        <begin position="1"/>
        <end position="105"/>
    </location>
</feature>
<accession>A0A0R3PXV7</accession>
<feature type="binding site" evidence="1">
    <location>
        <position position="62"/>
    </location>
    <ligand>
        <name>Zn(2+)</name>
        <dbReference type="ChEBI" id="CHEBI:29105"/>
        <note>catalytic</note>
    </ligand>
</feature>
<keyword evidence="2" id="KW-1133">Transmembrane helix</keyword>
<dbReference type="Pfam" id="PF13582">
    <property type="entry name" value="Reprolysin_3"/>
    <property type="match status" value="1"/>
</dbReference>
<evidence type="ECO:0000259" key="3">
    <source>
        <dbReference type="PROSITE" id="PS50215"/>
    </source>
</evidence>
<dbReference type="SUPFAM" id="SSF55486">
    <property type="entry name" value="Metalloproteases ('zincins'), catalytic domain"/>
    <property type="match status" value="1"/>
</dbReference>
<dbReference type="GO" id="GO:0046872">
    <property type="term" value="F:metal ion binding"/>
    <property type="evidence" value="ECO:0007669"/>
    <property type="project" value="UniProtKB-KW"/>
</dbReference>
<dbReference type="Gene3D" id="3.40.390.10">
    <property type="entry name" value="Collagenase (Catalytic Domain)"/>
    <property type="match status" value="1"/>
</dbReference>
<dbReference type="OrthoDB" id="2131567at2759"/>
<keyword evidence="1" id="KW-0479">Metal-binding</keyword>
<dbReference type="PROSITE" id="PS50215">
    <property type="entry name" value="ADAM_MEPRO"/>
    <property type="match status" value="1"/>
</dbReference>
<gene>
    <name evidence="4" type="ORF">ACOC_LOCUS11173</name>
</gene>
<feature type="transmembrane region" description="Helical" evidence="2">
    <location>
        <begin position="179"/>
        <end position="199"/>
    </location>
</feature>
<keyword evidence="2" id="KW-0812">Transmembrane</keyword>
<protein>
    <submittedName>
        <fullName evidence="6">Peptidase M12B domain-containing protein</fullName>
    </submittedName>
</protein>
<dbReference type="GO" id="GO:0006508">
    <property type="term" value="P:proteolysis"/>
    <property type="evidence" value="ECO:0007669"/>
    <property type="project" value="InterPro"/>
</dbReference>
<keyword evidence="5" id="KW-1185">Reference proteome</keyword>
<evidence type="ECO:0000313" key="5">
    <source>
        <dbReference type="Proteomes" id="UP000267027"/>
    </source>
</evidence>
<sequence length="200" mass="22546">MEWRHTTEQLPTHDLAILVRHRYEGGVAYVNGVCKRTAVGITGFFPEAPYEYASVFFHELSHLLGLSHTAIANYRQYFCSSGFDNECSAQALVDLLPSIECLMEPLQLPPTVLALCGNGHSFLILKEKTVLRLSNLLIRQPLCQSVLCGDLKLRYYAFRYCINALCEPRNCRFIVAKQYLYTMVTFGTALTICGILIVAK</sequence>
<name>A0A0R3PXV7_ANGCS</name>
<keyword evidence="1" id="KW-0862">Zinc</keyword>
<reference evidence="4 5" key="2">
    <citation type="submission" date="2018-11" db="EMBL/GenBank/DDBJ databases">
        <authorList>
            <consortium name="Pathogen Informatics"/>
        </authorList>
    </citation>
    <scope>NUCLEOTIDE SEQUENCE [LARGE SCALE GENOMIC DNA]</scope>
    <source>
        <strain evidence="4 5">Costa Rica</strain>
    </source>
</reference>
<proteinExistence type="predicted"/>
<dbReference type="Proteomes" id="UP000267027">
    <property type="component" value="Unassembled WGS sequence"/>
</dbReference>
<feature type="binding site" evidence="1">
    <location>
        <position position="58"/>
    </location>
    <ligand>
        <name>Zn(2+)</name>
        <dbReference type="ChEBI" id="CHEBI:29105"/>
        <note>catalytic</note>
    </ligand>
</feature>
<dbReference type="EMBL" id="UYYA01004627">
    <property type="protein sequence ID" value="VDM62758.1"/>
    <property type="molecule type" value="Genomic_DNA"/>
</dbReference>
<evidence type="ECO:0000313" key="6">
    <source>
        <dbReference type="WBParaSite" id="ACOC_0001117201-mRNA-1"/>
    </source>
</evidence>
<comment type="caution">
    <text evidence="1">Lacks conserved residue(s) required for the propagation of feature annotation.</text>
</comment>
<feature type="binding site" evidence="1">
    <location>
        <position position="68"/>
    </location>
    <ligand>
        <name>Zn(2+)</name>
        <dbReference type="ChEBI" id="CHEBI:29105"/>
        <note>catalytic</note>
    </ligand>
</feature>
<dbReference type="GO" id="GO:0004222">
    <property type="term" value="F:metalloendopeptidase activity"/>
    <property type="evidence" value="ECO:0007669"/>
    <property type="project" value="InterPro"/>
</dbReference>
<feature type="active site" evidence="1">
    <location>
        <position position="59"/>
    </location>
</feature>
<dbReference type="InterPro" id="IPR001590">
    <property type="entry name" value="Peptidase_M12B"/>
</dbReference>
<reference evidence="6" key="1">
    <citation type="submission" date="2017-02" db="UniProtKB">
        <authorList>
            <consortium name="WormBaseParasite"/>
        </authorList>
    </citation>
    <scope>IDENTIFICATION</scope>
</reference>